<dbReference type="PROSITE" id="PS51257">
    <property type="entry name" value="PROKAR_LIPOPROTEIN"/>
    <property type="match status" value="1"/>
</dbReference>
<name>A0ABT8ZGV9_9SPHN</name>
<evidence type="ECO:0000313" key="1">
    <source>
        <dbReference type="EMBL" id="MDO7833641.1"/>
    </source>
</evidence>
<evidence type="ECO:0008006" key="3">
    <source>
        <dbReference type="Google" id="ProtNLM"/>
    </source>
</evidence>
<dbReference type="Proteomes" id="UP001176471">
    <property type="component" value="Unassembled WGS sequence"/>
</dbReference>
<dbReference type="RefSeq" id="WP_304534181.1">
    <property type="nucleotide sequence ID" value="NZ_JAUQOM010000001.1"/>
</dbReference>
<dbReference type="EMBL" id="JAUQOM010000001">
    <property type="protein sequence ID" value="MDO7833641.1"/>
    <property type="molecule type" value="Genomic_DNA"/>
</dbReference>
<evidence type="ECO:0000313" key="2">
    <source>
        <dbReference type="Proteomes" id="UP001176471"/>
    </source>
</evidence>
<accession>A0ABT8ZGV9</accession>
<keyword evidence="2" id="KW-1185">Reference proteome</keyword>
<comment type="caution">
    <text evidence="1">The sequence shown here is derived from an EMBL/GenBank/DDBJ whole genome shotgun (WGS) entry which is preliminary data.</text>
</comment>
<proteinExistence type="predicted"/>
<gene>
    <name evidence="1" type="ORF">Q4610_01150</name>
</gene>
<organism evidence="1 2">
    <name type="scientific">Sphingobium cyanobacteriorum</name>
    <dbReference type="NCBI Taxonomy" id="3063954"/>
    <lineage>
        <taxon>Bacteria</taxon>
        <taxon>Pseudomonadati</taxon>
        <taxon>Pseudomonadota</taxon>
        <taxon>Alphaproteobacteria</taxon>
        <taxon>Sphingomonadales</taxon>
        <taxon>Sphingomonadaceae</taxon>
        <taxon>Sphingobium</taxon>
    </lineage>
</organism>
<sequence>MKAVIVAVAAAGLLLGGCSGKGGDNGATPANEAMANGAIDNAADAPANAAAATGADNAVAGNAVDGAALESGDPESAIYGDCYLRVDGKVVLDIRKDCPMVSLHDGQGSLILNSDGESEIKGIFAYLTPNGDGTASASWNEEPGVTHAQAPLSEKLKRDGACWADERVKICATKR</sequence>
<reference evidence="1" key="1">
    <citation type="submission" date="2023-07" db="EMBL/GenBank/DDBJ databases">
        <title>Bacterial whole genome sequence for Sphingobium sp. HBC34.</title>
        <authorList>
            <person name="Le V."/>
            <person name="Ko S.-R."/>
            <person name="Ahn C.-Y."/>
            <person name="Oh H.-M."/>
        </authorList>
    </citation>
    <scope>NUCLEOTIDE SEQUENCE</scope>
    <source>
        <strain evidence="1">HBC34</strain>
    </source>
</reference>
<protein>
    <recommendedName>
        <fullName evidence="3">Lipoprotein</fullName>
    </recommendedName>
</protein>